<keyword evidence="4" id="KW-0084">Basement membrane</keyword>
<dbReference type="EMBL" id="JAFBMS010000023">
    <property type="protein sequence ID" value="KAG9343504.1"/>
    <property type="molecule type" value="Genomic_DNA"/>
</dbReference>
<comment type="caution">
    <text evidence="8">Lacks conserved residue(s) required for the propagation of feature annotation.</text>
</comment>
<feature type="domain" description="Laminin EGF-like" evidence="11">
    <location>
        <begin position="463"/>
        <end position="514"/>
    </location>
</feature>
<dbReference type="CDD" id="cd00055">
    <property type="entry name" value="EGF_Lam"/>
    <property type="match status" value="4"/>
</dbReference>
<name>A0A8T2NTL5_9TELE</name>
<dbReference type="SMART" id="SM00180">
    <property type="entry name" value="EGF_Lam"/>
    <property type="match status" value="6"/>
</dbReference>
<dbReference type="SUPFAM" id="SSF57196">
    <property type="entry name" value="EGF/Laminin"/>
    <property type="match status" value="2"/>
</dbReference>
<keyword evidence="3" id="KW-0677">Repeat</keyword>
<evidence type="ECO:0000256" key="9">
    <source>
        <dbReference type="SAM" id="Coils"/>
    </source>
</evidence>
<evidence type="ECO:0000256" key="1">
    <source>
        <dbReference type="ARBA" id="ARBA00004302"/>
    </source>
</evidence>
<proteinExistence type="predicted"/>
<dbReference type="InterPro" id="IPR056863">
    <property type="entry name" value="LMN_ATRN_NET-like_EGF"/>
</dbReference>
<keyword evidence="6" id="KW-0325">Glycoprotein</keyword>
<evidence type="ECO:0000256" key="4">
    <source>
        <dbReference type="ARBA" id="ARBA00022869"/>
    </source>
</evidence>
<feature type="disulfide bond" evidence="8">
    <location>
        <begin position="487"/>
        <end position="496"/>
    </location>
</feature>
<evidence type="ECO:0008006" key="15">
    <source>
        <dbReference type="Google" id="ProtNLM"/>
    </source>
</evidence>
<dbReference type="GO" id="GO:0005576">
    <property type="term" value="C:extracellular region"/>
    <property type="evidence" value="ECO:0007669"/>
    <property type="project" value="UniProtKB-ARBA"/>
</dbReference>
<evidence type="ECO:0000256" key="8">
    <source>
        <dbReference type="PROSITE-ProRule" id="PRU00460"/>
    </source>
</evidence>
<feature type="domain" description="Laminin EGF-like" evidence="11">
    <location>
        <begin position="78"/>
        <end position="123"/>
    </location>
</feature>
<comment type="subcellular location">
    <subcellularLocation>
        <location evidence="1">Secreted</location>
        <location evidence="1">Extracellular space</location>
        <location evidence="1">Extracellular matrix</location>
        <location evidence="1">Basement membrane</location>
    </subcellularLocation>
</comment>
<evidence type="ECO:0000313" key="13">
    <source>
        <dbReference type="EMBL" id="KAG9343504.1"/>
    </source>
</evidence>
<evidence type="ECO:0000256" key="10">
    <source>
        <dbReference type="SAM" id="SignalP"/>
    </source>
</evidence>
<dbReference type="InterPro" id="IPR000034">
    <property type="entry name" value="Laminin_IV"/>
</dbReference>
<dbReference type="AlphaFoldDB" id="A0A8T2NTL5"/>
<dbReference type="GO" id="GO:0009887">
    <property type="term" value="P:animal organ morphogenesis"/>
    <property type="evidence" value="ECO:0007669"/>
    <property type="project" value="TreeGrafter"/>
</dbReference>
<feature type="chain" id="PRO_5035904517" description="Laminin subunit gamma-2-like" evidence="10">
    <location>
        <begin position="22"/>
        <end position="1101"/>
    </location>
</feature>
<keyword evidence="14" id="KW-1185">Reference proteome</keyword>
<accession>A0A8T2NTL5</accession>
<dbReference type="FunFam" id="2.10.25.10:FF:001369">
    <property type="entry name" value="Laminin, gamma 2"/>
    <property type="match status" value="1"/>
</dbReference>
<dbReference type="FunFam" id="2.10.25.10:FF:000188">
    <property type="entry name" value="Laminin subunit gamma 2"/>
    <property type="match status" value="1"/>
</dbReference>
<dbReference type="InterPro" id="IPR050440">
    <property type="entry name" value="Laminin/Netrin_ECM"/>
</dbReference>
<dbReference type="Gene3D" id="2.10.25.10">
    <property type="entry name" value="Laminin"/>
    <property type="match status" value="5"/>
</dbReference>
<feature type="disulfide bond" evidence="8">
    <location>
        <begin position="98"/>
        <end position="107"/>
    </location>
</feature>
<dbReference type="FunFam" id="2.10.25.10:FF:000051">
    <property type="entry name" value="Laminin subunit alpha 4"/>
    <property type="match status" value="1"/>
</dbReference>
<feature type="coiled-coil region" evidence="9">
    <location>
        <begin position="958"/>
        <end position="985"/>
    </location>
</feature>
<dbReference type="SMART" id="SM00281">
    <property type="entry name" value="LamB"/>
    <property type="match status" value="1"/>
</dbReference>
<dbReference type="PANTHER" id="PTHR10574">
    <property type="entry name" value="NETRIN/LAMININ-RELATED"/>
    <property type="match status" value="1"/>
</dbReference>
<dbReference type="InterPro" id="IPR002049">
    <property type="entry name" value="LE_dom"/>
</dbReference>
<feature type="coiled-coil region" evidence="9">
    <location>
        <begin position="553"/>
        <end position="606"/>
    </location>
</feature>
<dbReference type="GO" id="GO:0005604">
    <property type="term" value="C:basement membrane"/>
    <property type="evidence" value="ECO:0007669"/>
    <property type="project" value="UniProtKB-SubCell"/>
</dbReference>
<dbReference type="PANTHER" id="PTHR10574:SF270">
    <property type="entry name" value="LAMININ SUBUNIT GAMMA-1"/>
    <property type="match status" value="1"/>
</dbReference>
<evidence type="ECO:0000256" key="3">
    <source>
        <dbReference type="ARBA" id="ARBA00022737"/>
    </source>
</evidence>
<dbReference type="SMART" id="SM00181">
    <property type="entry name" value="EGF"/>
    <property type="match status" value="4"/>
</dbReference>
<keyword evidence="7 8" id="KW-0424">Laminin EGF-like domain</keyword>
<sequence>MRSAWMFLGGISVFWLISVEATYRYDMRCQCYGRSNYCVLDRQGFRCLNCRGNTEGRQCERCKDGFYHRRAGESCLPCGCSPTGSDGAGCDSQGHCKCKPGLQGDKCDRCPDGSPLTQAGCPQSDSQLTEGQQECFCYGHATDCIMARGYAINDITSSFSESDEGWTAAENNGVTPPQLHFRWSPSHGDLEVISKESMPVYLYAPAKFLGNQVLSYGQTLSFSLRLDRGTRRPSKSDVVLEGAGLRVTVALGDLRTILLSGQKTPYTFRLDERPGSKWQPQLSSLQFQKLLQNLTAIKIRGTFGENGRGYLDNVRLVSAKVGSGTPAEWVGKCSCPAAYEGQFCERCAAGYTRLAPAQGPFSPCQPCSCRGGSCDPETGDCYSGDETPVSKSCPSGYYLDSYRICRTCPCPQGVSCSVTPGSLEVKCDACAAGVTGSKCNKCEEGFYGDPLGEYGPQRACQRCRCGGHLDPNAVGTCDRVTGECLKCTDHTTGFFCERCEDGFYRTEPSQACQPCSCDAQGSLSKKCSSDGQCLCREGFEGKRCVRSACPACFDQVKNQMEGYQLRLREMEDLFAGMESGTLPVTDDQMKKTLRKAERLVSDLQENAEINLQSQVMEINVKLTGEEKDLQSVSNAVESIKEHDQRYNKQLFNIRRLITDIRSKLSTAKRELSLAEFPLGDSDGESHSLSSLAERAIALADKHQGEAVRVEGTAQNALSEAEKALVLMRSAISGENKVTEMIGELKNKYDRSSTRVKAMENQATRVGSSALEESRIAGDAFRQIASLEKNLPGPLTKNLTQLQQLQTDFQEDRGEVEDLLARGKEAKLNQDQLLARVNAAKGSVAESLEDINANVDGLDQVLDTLRGFDEQIGTNKAKADEAIKRLPAIQAIIQDAVGSNLKTQGILDSVDGDYNHALETVSKLGDAVALMEGAPKTLTVAKTLLRDATIFNNDLKTLSAQASDTMGRLTNEVEAAEKEDELAKEALAGAAGAHFNAKNTRDAVGDTMQAVTNLLSLIGQPGKVDEERLTELEGSMALIRDKVSGELRPRLRAIQDQEARQKTLITRMDADIDRILLDIDNLEKIRATIPQGCFNLLPVERP</sequence>
<evidence type="ECO:0000259" key="12">
    <source>
        <dbReference type="PROSITE" id="PS51115"/>
    </source>
</evidence>
<keyword evidence="4" id="KW-0964">Secreted</keyword>
<dbReference type="Pfam" id="PF24973">
    <property type="entry name" value="EGF_LMN_ATRN"/>
    <property type="match status" value="1"/>
</dbReference>
<dbReference type="PROSITE" id="PS50027">
    <property type="entry name" value="EGF_LAM_2"/>
    <property type="match status" value="2"/>
</dbReference>
<gene>
    <name evidence="13" type="ORF">JZ751_013670</name>
</gene>
<dbReference type="Proteomes" id="UP000824540">
    <property type="component" value="Unassembled WGS sequence"/>
</dbReference>
<feature type="signal peptide" evidence="10">
    <location>
        <begin position="1"/>
        <end position="21"/>
    </location>
</feature>
<dbReference type="PROSITE" id="PS01248">
    <property type="entry name" value="EGF_LAM_1"/>
    <property type="match status" value="2"/>
</dbReference>
<evidence type="ECO:0000256" key="2">
    <source>
        <dbReference type="ARBA" id="ARBA00022729"/>
    </source>
</evidence>
<feature type="disulfide bond" evidence="8">
    <location>
        <begin position="78"/>
        <end position="90"/>
    </location>
</feature>
<protein>
    <recommendedName>
        <fullName evidence="15">Laminin subunit gamma-2-like</fullName>
    </recommendedName>
</protein>
<dbReference type="Pfam" id="PF00052">
    <property type="entry name" value="Laminin_B"/>
    <property type="match status" value="1"/>
</dbReference>
<evidence type="ECO:0000256" key="7">
    <source>
        <dbReference type="ARBA" id="ARBA00023292"/>
    </source>
</evidence>
<keyword evidence="5 8" id="KW-1015">Disulfide bond</keyword>
<evidence type="ECO:0000256" key="6">
    <source>
        <dbReference type="ARBA" id="ARBA00023180"/>
    </source>
</evidence>
<dbReference type="OrthoDB" id="430826at2759"/>
<dbReference type="PROSITE" id="PS51115">
    <property type="entry name" value="LAMININ_IVA"/>
    <property type="match status" value="1"/>
</dbReference>
<dbReference type="PRINTS" id="PR00011">
    <property type="entry name" value="EGFLAMININ"/>
</dbReference>
<keyword evidence="2 10" id="KW-0732">Signal</keyword>
<dbReference type="Pfam" id="PF00053">
    <property type="entry name" value="EGF_laminin"/>
    <property type="match status" value="5"/>
</dbReference>
<evidence type="ECO:0000259" key="11">
    <source>
        <dbReference type="PROSITE" id="PS50027"/>
    </source>
</evidence>
<comment type="caution">
    <text evidence="13">The sequence shown here is derived from an EMBL/GenBank/DDBJ whole genome shotgun (WGS) entry which is preliminary data.</text>
</comment>
<dbReference type="InterPro" id="IPR000742">
    <property type="entry name" value="EGF"/>
</dbReference>
<evidence type="ECO:0000313" key="14">
    <source>
        <dbReference type="Proteomes" id="UP000824540"/>
    </source>
</evidence>
<dbReference type="GO" id="GO:0009888">
    <property type="term" value="P:tissue development"/>
    <property type="evidence" value="ECO:0007669"/>
    <property type="project" value="TreeGrafter"/>
</dbReference>
<reference evidence="13" key="1">
    <citation type="thesis" date="2021" institute="BYU ScholarsArchive" country="Provo, UT, USA">
        <title>Applications of and Algorithms for Genome Assembly and Genomic Analyses with an Emphasis on Marine Teleosts.</title>
        <authorList>
            <person name="Pickett B.D."/>
        </authorList>
    </citation>
    <scope>NUCLEOTIDE SEQUENCE</scope>
    <source>
        <strain evidence="13">HI-2016</strain>
    </source>
</reference>
<evidence type="ECO:0000256" key="5">
    <source>
        <dbReference type="ARBA" id="ARBA00023157"/>
    </source>
</evidence>
<keyword evidence="4" id="KW-0272">Extracellular matrix</keyword>
<organism evidence="13 14">
    <name type="scientific">Albula glossodonta</name>
    <name type="common">roundjaw bonefish</name>
    <dbReference type="NCBI Taxonomy" id="121402"/>
    <lineage>
        <taxon>Eukaryota</taxon>
        <taxon>Metazoa</taxon>
        <taxon>Chordata</taxon>
        <taxon>Craniata</taxon>
        <taxon>Vertebrata</taxon>
        <taxon>Euteleostomi</taxon>
        <taxon>Actinopterygii</taxon>
        <taxon>Neopterygii</taxon>
        <taxon>Teleostei</taxon>
        <taxon>Albuliformes</taxon>
        <taxon>Albulidae</taxon>
        <taxon>Albula</taxon>
    </lineage>
</organism>
<keyword evidence="9" id="KW-0175">Coiled coil</keyword>
<feature type="domain" description="Laminin IV type A" evidence="12">
    <location>
        <begin position="161"/>
        <end position="332"/>
    </location>
</feature>